<reference evidence="3 4" key="1">
    <citation type="journal article" date="2021" name="Sci. Rep.">
        <title>Genome sequencing of the multicellular alga Astrephomene provides insights into convergent evolution of germ-soma differentiation.</title>
        <authorList>
            <person name="Yamashita S."/>
            <person name="Yamamoto K."/>
            <person name="Matsuzaki R."/>
            <person name="Suzuki S."/>
            <person name="Yamaguchi H."/>
            <person name="Hirooka S."/>
            <person name="Minakuchi Y."/>
            <person name="Miyagishima S."/>
            <person name="Kawachi M."/>
            <person name="Toyoda A."/>
            <person name="Nozaki H."/>
        </authorList>
    </citation>
    <scope>NUCLEOTIDE SEQUENCE [LARGE SCALE GENOMIC DNA]</scope>
    <source>
        <strain evidence="3 4">NIES-4017</strain>
    </source>
</reference>
<dbReference type="GO" id="GO:0004674">
    <property type="term" value="F:protein serine/threonine kinase activity"/>
    <property type="evidence" value="ECO:0007669"/>
    <property type="project" value="TreeGrafter"/>
</dbReference>
<evidence type="ECO:0000259" key="2">
    <source>
        <dbReference type="PROSITE" id="PS50011"/>
    </source>
</evidence>
<dbReference type="InterPro" id="IPR051681">
    <property type="entry name" value="Ser/Thr_Kinases-Pseudokinases"/>
</dbReference>
<keyword evidence="4" id="KW-1185">Reference proteome</keyword>
<feature type="domain" description="Protein kinase" evidence="2">
    <location>
        <begin position="693"/>
        <end position="997"/>
    </location>
</feature>
<feature type="region of interest" description="Disordered" evidence="1">
    <location>
        <begin position="649"/>
        <end position="678"/>
    </location>
</feature>
<dbReference type="EMBL" id="BMAR01000019">
    <property type="protein sequence ID" value="GFR47700.1"/>
    <property type="molecule type" value="Genomic_DNA"/>
</dbReference>
<name>A0AAD3DTB7_9CHLO</name>
<dbReference type="PANTHER" id="PTHR44329">
    <property type="entry name" value="SERINE/THREONINE-PROTEIN KINASE TNNI3K-RELATED"/>
    <property type="match status" value="1"/>
</dbReference>
<dbReference type="Proteomes" id="UP001054857">
    <property type="component" value="Unassembled WGS sequence"/>
</dbReference>
<gene>
    <name evidence="3" type="ORF">Agub_g9453</name>
</gene>
<dbReference type="PANTHER" id="PTHR44329:SF214">
    <property type="entry name" value="PROTEIN KINASE DOMAIN-CONTAINING PROTEIN"/>
    <property type="match status" value="1"/>
</dbReference>
<feature type="compositionally biased region" description="Low complexity" evidence="1">
    <location>
        <begin position="145"/>
        <end position="155"/>
    </location>
</feature>
<dbReference type="PROSITE" id="PS50011">
    <property type="entry name" value="PROTEIN_KINASE_DOM"/>
    <property type="match status" value="1"/>
</dbReference>
<feature type="non-terminal residue" evidence="3">
    <location>
        <position position="1"/>
    </location>
</feature>
<dbReference type="PROSITE" id="PS00108">
    <property type="entry name" value="PROTEIN_KINASE_ST"/>
    <property type="match status" value="1"/>
</dbReference>
<accession>A0AAD3DTB7</accession>
<dbReference type="InterPro" id="IPR011009">
    <property type="entry name" value="Kinase-like_dom_sf"/>
</dbReference>
<dbReference type="Gene3D" id="1.10.510.10">
    <property type="entry name" value="Transferase(Phosphotransferase) domain 1"/>
    <property type="match status" value="1"/>
</dbReference>
<protein>
    <recommendedName>
        <fullName evidence="2">Protein kinase domain-containing protein</fullName>
    </recommendedName>
</protein>
<feature type="compositionally biased region" description="Low complexity" evidence="1">
    <location>
        <begin position="437"/>
        <end position="457"/>
    </location>
</feature>
<organism evidence="3 4">
    <name type="scientific">Astrephomene gubernaculifera</name>
    <dbReference type="NCBI Taxonomy" id="47775"/>
    <lineage>
        <taxon>Eukaryota</taxon>
        <taxon>Viridiplantae</taxon>
        <taxon>Chlorophyta</taxon>
        <taxon>core chlorophytes</taxon>
        <taxon>Chlorophyceae</taxon>
        <taxon>CS clade</taxon>
        <taxon>Chlamydomonadales</taxon>
        <taxon>Astrephomenaceae</taxon>
        <taxon>Astrephomene</taxon>
    </lineage>
</organism>
<dbReference type="InterPro" id="IPR000719">
    <property type="entry name" value="Prot_kinase_dom"/>
</dbReference>
<dbReference type="SMART" id="SM00220">
    <property type="entry name" value="S_TKc"/>
    <property type="match status" value="1"/>
</dbReference>
<feature type="region of interest" description="Disordered" evidence="1">
    <location>
        <begin position="395"/>
        <end position="472"/>
    </location>
</feature>
<feature type="compositionally biased region" description="Low complexity" evidence="1">
    <location>
        <begin position="398"/>
        <end position="413"/>
    </location>
</feature>
<evidence type="ECO:0000313" key="4">
    <source>
        <dbReference type="Proteomes" id="UP001054857"/>
    </source>
</evidence>
<comment type="caution">
    <text evidence="3">The sequence shown here is derived from an EMBL/GenBank/DDBJ whole genome shotgun (WGS) entry which is preliminary data.</text>
</comment>
<feature type="compositionally biased region" description="Pro residues" evidence="1">
    <location>
        <begin position="100"/>
        <end position="112"/>
    </location>
</feature>
<dbReference type="InterPro" id="IPR008271">
    <property type="entry name" value="Ser/Thr_kinase_AS"/>
</dbReference>
<dbReference type="Pfam" id="PF00069">
    <property type="entry name" value="Pkinase"/>
    <property type="match status" value="1"/>
</dbReference>
<sequence>MAPQLDGVLPSRHEHHVVLELCNGGSLRAWLDQMGCDSGGNPGDGGGGSCTATGMGKAPLTPAAAAAAAKEAVTLALSRAQAHISSGGRRSGESGETPASPLPPPTVAPSGPPLAWRLQPQQQQQQQLPGPAVAARASGGEEAKPPAAAAGGVVASPPPPAAGGGCDVTDHAPAPGAAACHTAAACSAAAATAGAISGILSRPEATAISAPEGLFTSPAAAAAAAALAAAAAAAASASPSLHAGDDIRSGALSHSQSLAHPASRRLPGLTSEQSQQLMLLSLAWVAEGSSEVGKLAAAAAEVTEAVRASTDGAAAAGARARGMEAPGGGGEGECTTSAISEPNLDRAGRTTTAESEVAAAAVATPRGRDEGRTVGDGRAAAAAVEAAEVGIELRRCSHGSGNSSRSSRRSSSSSGGGDGSSCSGDGDGDQPNEPVRSSASSSLAAGPAGLGSPVASAHPRGPGPPAQETAVAAVSVESDCGVAAAAAAGDDVDAAGPAVPVLEEALEPHSSPLPPPTADLAAAWAGPTLGPYGTNPWVIDNAPLGEQSSMPRPGSSAGSLTSYGRRIPSVAAHQQYVILDDLDEQEEYERSYGEYGSTFMYGNKGGSSHGHANHNAGGVGVGGGGRNNTARHLYGHFGSSMVDEPLRRLEEESSLEGTQSSRGRSRGDATGTTGTGVTSENVVAAIGGCGGSSLTGEKLGSGDGGVTAAAAATTLSPPATATAAAAISPMPVPRLLQPLAAGSKAQTLTAAQPAASGAVAPHSPPREGELDLSMMTSIMNRRAAGMVRSIMRAAAAAGGGRDGGGAEAAAATAEPMSTARLRHLVAALECLVEVAAGLSYLHGVGMVHGDVKSGNVLLALEEGLTQPHPHCQPHMGRGFRVKLADFGFARVIEHGSHTYLSRPSGTLAYLSPELLTAHRQSTAADMYAFGLLVWEVVTREPLFRGMQTPQLLYAKTHHSDWQHLPWPVWVPPEVAALARSCAEYLPARRLSAGQARG</sequence>
<feature type="compositionally biased region" description="Low complexity" evidence="1">
    <location>
        <begin position="668"/>
        <end position="678"/>
    </location>
</feature>
<evidence type="ECO:0000256" key="1">
    <source>
        <dbReference type="SAM" id="MobiDB-lite"/>
    </source>
</evidence>
<evidence type="ECO:0000313" key="3">
    <source>
        <dbReference type="EMBL" id="GFR47700.1"/>
    </source>
</evidence>
<proteinExistence type="predicted"/>
<dbReference type="GO" id="GO:0005524">
    <property type="term" value="F:ATP binding"/>
    <property type="evidence" value="ECO:0007669"/>
    <property type="project" value="InterPro"/>
</dbReference>
<dbReference type="SUPFAM" id="SSF56112">
    <property type="entry name" value="Protein kinase-like (PK-like)"/>
    <property type="match status" value="1"/>
</dbReference>
<feature type="compositionally biased region" description="Low complexity" evidence="1">
    <location>
        <begin position="118"/>
        <end position="129"/>
    </location>
</feature>
<feature type="region of interest" description="Disordered" evidence="1">
    <location>
        <begin position="80"/>
        <end position="167"/>
    </location>
</feature>
<dbReference type="AlphaFoldDB" id="A0AAD3DTB7"/>